<protein>
    <submittedName>
        <fullName evidence="6">Endonuclease-3 related protein</fullName>
    </submittedName>
</protein>
<keyword evidence="2" id="KW-0479">Metal-binding</keyword>
<keyword evidence="3" id="KW-0408">Iron</keyword>
<dbReference type="PIRSF" id="PIRSF001435">
    <property type="entry name" value="Nth"/>
    <property type="match status" value="1"/>
</dbReference>
<keyword evidence="4" id="KW-0411">Iron-sulfur</keyword>
<dbReference type="SMART" id="SM00478">
    <property type="entry name" value="ENDO3c"/>
    <property type="match status" value="1"/>
</dbReference>
<feature type="domain" description="HhH-GPD" evidence="5">
    <location>
        <begin position="40"/>
        <end position="197"/>
    </location>
</feature>
<dbReference type="CDD" id="cd00056">
    <property type="entry name" value="ENDO3c"/>
    <property type="match status" value="1"/>
</dbReference>
<evidence type="ECO:0000256" key="1">
    <source>
        <dbReference type="ARBA" id="ARBA00022485"/>
    </source>
</evidence>
<dbReference type="PANTHER" id="PTHR10359:SF19">
    <property type="entry name" value="DNA REPAIR GLYCOSYLASE MJ1434-RELATED"/>
    <property type="match status" value="1"/>
</dbReference>
<keyword evidence="6" id="KW-0540">Nuclease</keyword>
<evidence type="ECO:0000313" key="6">
    <source>
        <dbReference type="EMBL" id="MBP1903607.1"/>
    </source>
</evidence>
<dbReference type="PANTHER" id="PTHR10359">
    <property type="entry name" value="A/G-SPECIFIC ADENINE GLYCOSYLASE/ENDONUCLEASE III"/>
    <property type="match status" value="1"/>
</dbReference>
<dbReference type="Proteomes" id="UP001519272">
    <property type="component" value="Unassembled WGS sequence"/>
</dbReference>
<evidence type="ECO:0000256" key="4">
    <source>
        <dbReference type="ARBA" id="ARBA00023014"/>
    </source>
</evidence>
<dbReference type="Gene3D" id="1.10.1670.10">
    <property type="entry name" value="Helix-hairpin-Helix base-excision DNA repair enzymes (C-terminal)"/>
    <property type="match status" value="1"/>
</dbReference>
<keyword evidence="7" id="KW-1185">Reference proteome</keyword>
<reference evidence="6 7" key="1">
    <citation type="submission" date="2021-03" db="EMBL/GenBank/DDBJ databases">
        <title>Genomic Encyclopedia of Type Strains, Phase IV (KMG-IV): sequencing the most valuable type-strain genomes for metagenomic binning, comparative biology and taxonomic classification.</title>
        <authorList>
            <person name="Goeker M."/>
        </authorList>
    </citation>
    <scope>NUCLEOTIDE SEQUENCE [LARGE SCALE GENOMIC DNA]</scope>
    <source>
        <strain evidence="6 7">DSM 14349</strain>
    </source>
</reference>
<keyword evidence="1" id="KW-0004">4Fe-4S</keyword>
<sequence>MSDTLQLTMKQLFDKMLAQMGPQGWWPADSKWEIILGAILVQNTNWNNVVRSLHNLKHLTQFSPQHIATLPLPALQDAITPSGFYKNKSRAIAEMYAWLKQYDFDLDKINNTYNDQLRVQLLRMFGIGYETADVLLLYVFDRVEFIADKYAQKLFNQLGIQQYSDYRKLKAVVDLKTDFTLEQAQEFHGLIDEFGKLYLGNKDKWASSFLNGDTLLL</sequence>
<evidence type="ECO:0000256" key="2">
    <source>
        <dbReference type="ARBA" id="ARBA00022723"/>
    </source>
</evidence>
<gene>
    <name evidence="6" type="ORF">J2Z32_000219</name>
</gene>
<keyword evidence="6" id="KW-0255">Endonuclease</keyword>
<dbReference type="Gene3D" id="1.10.340.30">
    <property type="entry name" value="Hypothetical protein, domain 2"/>
    <property type="match status" value="1"/>
</dbReference>
<dbReference type="InterPro" id="IPR023170">
    <property type="entry name" value="HhH_base_excis_C"/>
</dbReference>
<comment type="caution">
    <text evidence="6">The sequence shown here is derived from an EMBL/GenBank/DDBJ whole genome shotgun (WGS) entry which is preliminary data.</text>
</comment>
<evidence type="ECO:0000313" key="7">
    <source>
        <dbReference type="Proteomes" id="UP001519272"/>
    </source>
</evidence>
<dbReference type="InterPro" id="IPR003265">
    <property type="entry name" value="HhH-GPD_domain"/>
</dbReference>
<dbReference type="RefSeq" id="WP_210087291.1">
    <property type="nucleotide sequence ID" value="NZ_JAGGKG010000001.1"/>
</dbReference>
<organism evidence="6 7">
    <name type="scientific">Paenibacillus turicensis</name>
    <dbReference type="NCBI Taxonomy" id="160487"/>
    <lineage>
        <taxon>Bacteria</taxon>
        <taxon>Bacillati</taxon>
        <taxon>Bacillota</taxon>
        <taxon>Bacilli</taxon>
        <taxon>Bacillales</taxon>
        <taxon>Paenibacillaceae</taxon>
        <taxon>Paenibacillus</taxon>
    </lineage>
</organism>
<dbReference type="GO" id="GO:0004519">
    <property type="term" value="F:endonuclease activity"/>
    <property type="evidence" value="ECO:0007669"/>
    <property type="project" value="UniProtKB-KW"/>
</dbReference>
<dbReference type="InterPro" id="IPR011257">
    <property type="entry name" value="DNA_glycosylase"/>
</dbReference>
<proteinExistence type="predicted"/>
<keyword evidence="6" id="KW-0378">Hydrolase</keyword>
<dbReference type="EMBL" id="JAGGKG010000001">
    <property type="protein sequence ID" value="MBP1903607.1"/>
    <property type="molecule type" value="Genomic_DNA"/>
</dbReference>
<accession>A0ABS4FM00</accession>
<name>A0ABS4FM00_9BACL</name>
<evidence type="ECO:0000259" key="5">
    <source>
        <dbReference type="SMART" id="SM00478"/>
    </source>
</evidence>
<dbReference type="Pfam" id="PF00730">
    <property type="entry name" value="HhH-GPD"/>
    <property type="match status" value="1"/>
</dbReference>
<dbReference type="SUPFAM" id="SSF48150">
    <property type="entry name" value="DNA-glycosylase"/>
    <property type="match status" value="1"/>
</dbReference>
<evidence type="ECO:0000256" key="3">
    <source>
        <dbReference type="ARBA" id="ARBA00023004"/>
    </source>
</evidence>